<dbReference type="FunFam" id="1.25.40.10:FF:000032">
    <property type="entry name" value="Interferon-induced protein with tetratricopeptide repeats 5"/>
    <property type="match status" value="1"/>
</dbReference>
<dbReference type="Ensembl" id="ENSEEET00000031349.2">
    <property type="protein sequence ID" value="ENSEEEP00000030980.2"/>
    <property type="gene ID" value="ENSEEEG00000014822.2"/>
</dbReference>
<dbReference type="PROSITE" id="PS50005">
    <property type="entry name" value="TPR"/>
    <property type="match status" value="1"/>
</dbReference>
<evidence type="ECO:0000313" key="5">
    <source>
        <dbReference type="Ensembl" id="ENSEEEP00000030980.2"/>
    </source>
</evidence>
<name>A0A4W4G3X5_ELEEL</name>
<organism evidence="5 6">
    <name type="scientific">Electrophorus electricus</name>
    <name type="common">Electric eel</name>
    <name type="synonym">Gymnotus electricus</name>
    <dbReference type="NCBI Taxonomy" id="8005"/>
    <lineage>
        <taxon>Eukaryota</taxon>
        <taxon>Metazoa</taxon>
        <taxon>Chordata</taxon>
        <taxon>Craniata</taxon>
        <taxon>Vertebrata</taxon>
        <taxon>Euteleostomi</taxon>
        <taxon>Actinopterygii</taxon>
        <taxon>Neopterygii</taxon>
        <taxon>Teleostei</taxon>
        <taxon>Ostariophysi</taxon>
        <taxon>Gymnotiformes</taxon>
        <taxon>Gymnotoidei</taxon>
        <taxon>Gymnotidae</taxon>
        <taxon>Electrophorus</taxon>
    </lineage>
</organism>
<keyword evidence="1" id="KW-0677">Repeat</keyword>
<reference evidence="5" key="3">
    <citation type="submission" date="2020-05" db="EMBL/GenBank/DDBJ databases">
        <title>Electrophorus electricus (electric eel) genome, fEleEle1, primary haplotype.</title>
        <authorList>
            <person name="Myers G."/>
            <person name="Meyer A."/>
            <person name="Fedrigo O."/>
            <person name="Formenti G."/>
            <person name="Rhie A."/>
            <person name="Tracey A."/>
            <person name="Sims Y."/>
            <person name="Jarvis E.D."/>
        </authorList>
    </citation>
    <scope>NUCLEOTIDE SEQUENCE [LARGE SCALE GENOMIC DNA]</scope>
</reference>
<dbReference type="KEGG" id="eee:113579510"/>
<reference evidence="5" key="4">
    <citation type="submission" date="2025-08" db="UniProtKB">
        <authorList>
            <consortium name="Ensembl"/>
        </authorList>
    </citation>
    <scope>IDENTIFICATION</scope>
</reference>
<dbReference type="SMART" id="SM00028">
    <property type="entry name" value="TPR"/>
    <property type="match status" value="6"/>
</dbReference>
<dbReference type="STRING" id="8005.ENSEEEP00000030980"/>
<reference evidence="6" key="2">
    <citation type="journal article" date="2017" name="Sci. Adv.">
        <title>A tail of two voltages: Proteomic comparison of the three electric organs of the electric eel.</title>
        <authorList>
            <person name="Traeger L.L."/>
            <person name="Sabat G."/>
            <person name="Barrett-Wilt G.A."/>
            <person name="Wells G.B."/>
            <person name="Sussman M.R."/>
        </authorList>
    </citation>
    <scope>NUCLEOTIDE SEQUENCE [LARGE SCALE GENOMIC DNA]</scope>
</reference>
<dbReference type="Gene3D" id="1.25.40.10">
    <property type="entry name" value="Tetratricopeptide repeat domain"/>
    <property type="match status" value="3"/>
</dbReference>
<dbReference type="AlphaFoldDB" id="A0A4W4G3X5"/>
<evidence type="ECO:0000256" key="4">
    <source>
        <dbReference type="PROSITE-ProRule" id="PRU00339"/>
    </source>
</evidence>
<dbReference type="InterPro" id="IPR011990">
    <property type="entry name" value="TPR-like_helical_dom_sf"/>
</dbReference>
<dbReference type="OMA" id="CEKGWSL"/>
<evidence type="ECO:0000256" key="2">
    <source>
        <dbReference type="ARBA" id="ARBA00022803"/>
    </source>
</evidence>
<keyword evidence="2 4" id="KW-0802">TPR repeat</keyword>
<dbReference type="Pfam" id="PF14559">
    <property type="entry name" value="TPR_19"/>
    <property type="match status" value="1"/>
</dbReference>
<dbReference type="SUPFAM" id="SSF48452">
    <property type="entry name" value="TPR-like"/>
    <property type="match status" value="2"/>
</dbReference>
<gene>
    <name evidence="5" type="primary">LOC113579510</name>
</gene>
<protein>
    <submittedName>
        <fullName evidence="5">Uncharacterized protein</fullName>
    </submittedName>
</protein>
<dbReference type="GO" id="GO:0005829">
    <property type="term" value="C:cytosol"/>
    <property type="evidence" value="ECO:0007669"/>
    <property type="project" value="TreeGrafter"/>
</dbReference>
<evidence type="ECO:0000313" key="6">
    <source>
        <dbReference type="Proteomes" id="UP000314983"/>
    </source>
</evidence>
<reference evidence="5" key="5">
    <citation type="submission" date="2025-09" db="UniProtKB">
        <authorList>
            <consortium name="Ensembl"/>
        </authorList>
    </citation>
    <scope>IDENTIFICATION</scope>
</reference>
<dbReference type="GO" id="GO:0051607">
    <property type="term" value="P:defense response to virus"/>
    <property type="evidence" value="ECO:0007669"/>
    <property type="project" value="TreeGrafter"/>
</dbReference>
<accession>A0A4W4G3X5</accession>
<dbReference type="GeneID" id="113579510"/>
<dbReference type="InterPro" id="IPR019734">
    <property type="entry name" value="TPR_rpt"/>
</dbReference>
<proteinExistence type="inferred from homology"/>
<keyword evidence="6" id="KW-1185">Reference proteome</keyword>
<dbReference type="GeneTree" id="ENSGT00950000182946"/>
<feature type="repeat" description="TPR" evidence="4">
    <location>
        <begin position="425"/>
        <end position="458"/>
    </location>
</feature>
<evidence type="ECO:0000256" key="1">
    <source>
        <dbReference type="ARBA" id="ARBA00022737"/>
    </source>
</evidence>
<dbReference type="RefSeq" id="XP_026869302.2">
    <property type="nucleotide sequence ID" value="XM_027013501.2"/>
</dbReference>
<dbReference type="PANTHER" id="PTHR10271:SF29">
    <property type="entry name" value="INTERFERON-INDUCED PROTEIN WITH TETRATRICOPEPTIDE REPEATS-RELATED"/>
    <property type="match status" value="1"/>
</dbReference>
<reference evidence="6" key="1">
    <citation type="journal article" date="2014" name="Science">
        <title>Nonhuman genetics. Genomic basis for the convergent evolution of electric organs.</title>
        <authorList>
            <person name="Gallant J.R."/>
            <person name="Traeger L.L."/>
            <person name="Volkening J.D."/>
            <person name="Moffett H."/>
            <person name="Chen P.H."/>
            <person name="Novina C.D."/>
            <person name="Phillips G.N.Jr."/>
            <person name="Anand R."/>
            <person name="Wells G.B."/>
            <person name="Pinch M."/>
            <person name="Guth R."/>
            <person name="Unguez G.A."/>
            <person name="Albert J.S."/>
            <person name="Zakon H.H."/>
            <person name="Samanta M.P."/>
            <person name="Sussman M.R."/>
        </authorList>
    </citation>
    <scope>NUCLEOTIDE SEQUENCE [LARGE SCALE GENOMIC DNA]</scope>
</reference>
<dbReference type="PANTHER" id="PTHR10271">
    <property type="entry name" value="INTERFERON-INDUCED PROTEIN WITH TETRATRICOPEPTIDE REPEATS"/>
    <property type="match status" value="1"/>
</dbReference>
<evidence type="ECO:0000256" key="3">
    <source>
        <dbReference type="ARBA" id="ARBA00038336"/>
    </source>
</evidence>
<comment type="similarity">
    <text evidence="3">Belongs to the IFIT family.</text>
</comment>
<sequence>MTEARLLEELLQLECHFTWELNKEDLNITDLLNRLEQHVELNLGGTAGLAQTYNSLAFVRYLLGSPKEALIKLEESVALTRECHENNCDKWLIVTYGNLAWIQYHIKCYTECESYLDKLRDIAEKFPASASVLGEKAWTLFKFSRKYYGRAQECFKKALELEPDDAHWNTGYAFVLHRTETCSSSLDDSPAVKQLQRAMDINPGNDELRVLLALRLAQFKEYDKAERLVEEALENSPTAPKVIRYVGKFFRDYGSLDRSLALLKRASESMSNSGFIHHQLALCYKRKKISLQREGIRDSPSAGSEVRRLRRQCIYHLEQATTLKTGFMFAMIELAVQYGEDKQFERAEELFEQTLQLAKEKNECLQRIYFHFGEFQQYQKRHLVLAISYYMECLKLDHETIDGVKSAKNLKKIADRRLSKRPEDGKAWATLGFIHKAKGEKCKAIECYEKAQQYTQSDEYLSVLCDLRLSLQ</sequence>
<dbReference type="Pfam" id="PF13181">
    <property type="entry name" value="TPR_8"/>
    <property type="match status" value="2"/>
</dbReference>
<dbReference type="Proteomes" id="UP000314983">
    <property type="component" value="Chromosome 14"/>
</dbReference>